<organism evidence="1 2">
    <name type="scientific">Gymnopus androsaceus JB14</name>
    <dbReference type="NCBI Taxonomy" id="1447944"/>
    <lineage>
        <taxon>Eukaryota</taxon>
        <taxon>Fungi</taxon>
        <taxon>Dikarya</taxon>
        <taxon>Basidiomycota</taxon>
        <taxon>Agaricomycotina</taxon>
        <taxon>Agaricomycetes</taxon>
        <taxon>Agaricomycetidae</taxon>
        <taxon>Agaricales</taxon>
        <taxon>Marasmiineae</taxon>
        <taxon>Omphalotaceae</taxon>
        <taxon>Gymnopus</taxon>
    </lineage>
</organism>
<protein>
    <submittedName>
        <fullName evidence="1">Uncharacterized protein</fullName>
    </submittedName>
</protein>
<dbReference type="Proteomes" id="UP000799118">
    <property type="component" value="Unassembled WGS sequence"/>
</dbReference>
<dbReference type="EMBL" id="ML769835">
    <property type="protein sequence ID" value="KAE9386949.1"/>
    <property type="molecule type" value="Genomic_DNA"/>
</dbReference>
<name>A0A6A4GMH4_9AGAR</name>
<dbReference type="OrthoDB" id="2803783at2759"/>
<proteinExistence type="predicted"/>
<dbReference type="AlphaFoldDB" id="A0A6A4GMH4"/>
<gene>
    <name evidence="1" type="ORF">BT96DRAFT_838392</name>
</gene>
<evidence type="ECO:0000313" key="2">
    <source>
        <dbReference type="Proteomes" id="UP000799118"/>
    </source>
</evidence>
<evidence type="ECO:0000313" key="1">
    <source>
        <dbReference type="EMBL" id="KAE9386949.1"/>
    </source>
</evidence>
<keyword evidence="2" id="KW-1185">Reference proteome</keyword>
<reference evidence="1" key="1">
    <citation type="journal article" date="2019" name="Environ. Microbiol.">
        <title>Fungal ecological strategies reflected in gene transcription - a case study of two litter decomposers.</title>
        <authorList>
            <person name="Barbi F."/>
            <person name="Kohler A."/>
            <person name="Barry K."/>
            <person name="Baskaran P."/>
            <person name="Daum C."/>
            <person name="Fauchery L."/>
            <person name="Ihrmark K."/>
            <person name="Kuo A."/>
            <person name="LaButti K."/>
            <person name="Lipzen A."/>
            <person name="Morin E."/>
            <person name="Grigoriev I.V."/>
            <person name="Henrissat B."/>
            <person name="Lindahl B."/>
            <person name="Martin F."/>
        </authorList>
    </citation>
    <scope>NUCLEOTIDE SEQUENCE</scope>
    <source>
        <strain evidence="1">JB14</strain>
    </source>
</reference>
<sequence length="152" mass="17170">MEDVPGWAQLVDMWFELEETAGFLDVGKGKGLPTSKDCPKAVATWIQNGQSNKPVEIDTDMHGLNLMRWWKALNPSWCKVYQQEGEGDWGSLNASGHNGLLSILACMHWWYLADKSVRSDVGWQMLFTDAQWVLGCLVKEAGEPQRKKSKNN</sequence>
<accession>A0A6A4GMH4</accession>